<dbReference type="InterPro" id="IPR040758">
    <property type="entry name" value="PrmC_N"/>
</dbReference>
<protein>
    <recommendedName>
        <fullName evidence="5">Release factor glutamine methyltransferase</fullName>
        <shortName evidence="5">RF MTase</shortName>
        <ecNumber evidence="5">2.1.1.297</ecNumber>
    </recommendedName>
    <alternativeName>
        <fullName evidence="5">N5-glutamine methyltransferase PrmC</fullName>
    </alternativeName>
    <alternativeName>
        <fullName evidence="5">Protein-(glutamine-N5) MTase PrmC</fullName>
    </alternativeName>
    <alternativeName>
        <fullName evidence="5">Protein-glutamine N-methyltransferase PrmC</fullName>
    </alternativeName>
</protein>
<dbReference type="InterPro" id="IPR002052">
    <property type="entry name" value="DNA_methylase_N6_adenine_CS"/>
</dbReference>
<evidence type="ECO:0000256" key="4">
    <source>
        <dbReference type="ARBA" id="ARBA00048391"/>
    </source>
</evidence>
<evidence type="ECO:0000256" key="1">
    <source>
        <dbReference type="ARBA" id="ARBA00022603"/>
    </source>
</evidence>
<dbReference type="InterPro" id="IPR029063">
    <property type="entry name" value="SAM-dependent_MTases_sf"/>
</dbReference>
<organism evidence="8 9">
    <name type="scientific">Sinomonas flava</name>
    <dbReference type="NCBI Taxonomy" id="496857"/>
    <lineage>
        <taxon>Bacteria</taxon>
        <taxon>Bacillati</taxon>
        <taxon>Actinomycetota</taxon>
        <taxon>Actinomycetes</taxon>
        <taxon>Micrococcales</taxon>
        <taxon>Micrococcaceae</taxon>
        <taxon>Sinomonas</taxon>
    </lineage>
</organism>
<dbReference type="CDD" id="cd02440">
    <property type="entry name" value="AdoMet_MTases"/>
    <property type="match status" value="1"/>
</dbReference>
<evidence type="ECO:0000313" key="9">
    <source>
        <dbReference type="Proteomes" id="UP001500432"/>
    </source>
</evidence>
<comment type="function">
    <text evidence="5">Methylates the class 1 translation termination release factors RF1/PrfA and RF2/PrfB on the glutamine residue of the universally conserved GGQ motif.</text>
</comment>
<evidence type="ECO:0000256" key="2">
    <source>
        <dbReference type="ARBA" id="ARBA00022679"/>
    </source>
</evidence>
<dbReference type="PROSITE" id="PS00092">
    <property type="entry name" value="N6_MTASE"/>
    <property type="match status" value="1"/>
</dbReference>
<dbReference type="Gene3D" id="3.40.50.150">
    <property type="entry name" value="Vaccinia Virus protein VP39"/>
    <property type="match status" value="1"/>
</dbReference>
<reference evidence="9" key="1">
    <citation type="journal article" date="2019" name="Int. J. Syst. Evol. Microbiol.">
        <title>The Global Catalogue of Microorganisms (GCM) 10K type strain sequencing project: providing services to taxonomists for standard genome sequencing and annotation.</title>
        <authorList>
            <consortium name="The Broad Institute Genomics Platform"/>
            <consortium name="The Broad Institute Genome Sequencing Center for Infectious Disease"/>
            <person name="Wu L."/>
            <person name="Ma J."/>
        </authorList>
    </citation>
    <scope>NUCLEOTIDE SEQUENCE [LARGE SCALE GENOMIC DNA]</scope>
    <source>
        <strain evidence="9">JCM 16034</strain>
    </source>
</reference>
<keyword evidence="9" id="KW-1185">Reference proteome</keyword>
<feature type="binding site" evidence="5">
    <location>
        <begin position="154"/>
        <end position="158"/>
    </location>
    <ligand>
        <name>S-adenosyl-L-methionine</name>
        <dbReference type="ChEBI" id="CHEBI:59789"/>
    </ligand>
</feature>
<dbReference type="EMBL" id="BAAAQW010000003">
    <property type="protein sequence ID" value="GAA2197978.1"/>
    <property type="molecule type" value="Genomic_DNA"/>
</dbReference>
<dbReference type="InterPro" id="IPR050320">
    <property type="entry name" value="N5-glutamine_MTase"/>
</dbReference>
<feature type="binding site" evidence="5">
    <location>
        <begin position="223"/>
        <end position="226"/>
    </location>
    <ligand>
        <name>substrate</name>
    </ligand>
</feature>
<dbReference type="SUPFAM" id="SSF53335">
    <property type="entry name" value="S-adenosyl-L-methionine-dependent methyltransferases"/>
    <property type="match status" value="1"/>
</dbReference>
<dbReference type="NCBIfam" id="TIGR00536">
    <property type="entry name" value="hemK_fam"/>
    <property type="match status" value="1"/>
</dbReference>
<dbReference type="InterPro" id="IPR019874">
    <property type="entry name" value="RF_methyltr_PrmC"/>
</dbReference>
<proteinExistence type="inferred from homology"/>
<evidence type="ECO:0000313" key="8">
    <source>
        <dbReference type="EMBL" id="GAA2197978.1"/>
    </source>
</evidence>
<comment type="similarity">
    <text evidence="5">Belongs to the protein N5-glutamine methyltransferase family. PrmC subfamily.</text>
</comment>
<feature type="domain" description="Release factor glutamine methyltransferase N-terminal" evidence="7">
    <location>
        <begin position="17"/>
        <end position="94"/>
    </location>
</feature>
<evidence type="ECO:0000256" key="5">
    <source>
        <dbReference type="HAMAP-Rule" id="MF_02126"/>
    </source>
</evidence>
<feature type="binding site" evidence="5">
    <location>
        <position position="177"/>
    </location>
    <ligand>
        <name>S-adenosyl-L-methionine</name>
        <dbReference type="ChEBI" id="CHEBI:59789"/>
    </ligand>
</feature>
<dbReference type="EC" id="2.1.1.297" evidence="5"/>
<name>A0ABP5NIJ9_9MICC</name>
<evidence type="ECO:0000259" key="7">
    <source>
        <dbReference type="Pfam" id="PF17827"/>
    </source>
</evidence>
<comment type="catalytic activity">
    <reaction evidence="4 5">
        <text>L-glutaminyl-[peptide chain release factor] + S-adenosyl-L-methionine = N(5)-methyl-L-glutaminyl-[peptide chain release factor] + S-adenosyl-L-homocysteine + H(+)</text>
        <dbReference type="Rhea" id="RHEA:42896"/>
        <dbReference type="Rhea" id="RHEA-COMP:10271"/>
        <dbReference type="Rhea" id="RHEA-COMP:10272"/>
        <dbReference type="ChEBI" id="CHEBI:15378"/>
        <dbReference type="ChEBI" id="CHEBI:30011"/>
        <dbReference type="ChEBI" id="CHEBI:57856"/>
        <dbReference type="ChEBI" id="CHEBI:59789"/>
        <dbReference type="ChEBI" id="CHEBI:61891"/>
        <dbReference type="EC" id="2.1.1.297"/>
    </reaction>
</comment>
<dbReference type="InterPro" id="IPR007848">
    <property type="entry name" value="Small_mtfrase_dom"/>
</dbReference>
<evidence type="ECO:0000259" key="6">
    <source>
        <dbReference type="Pfam" id="PF05175"/>
    </source>
</evidence>
<accession>A0ABP5NIJ9</accession>
<dbReference type="Pfam" id="PF17827">
    <property type="entry name" value="PrmC_N"/>
    <property type="match status" value="1"/>
</dbReference>
<dbReference type="GO" id="GO:0032259">
    <property type="term" value="P:methylation"/>
    <property type="evidence" value="ECO:0007669"/>
    <property type="project" value="UniProtKB-KW"/>
</dbReference>
<keyword evidence="3 5" id="KW-0949">S-adenosyl-L-methionine</keyword>
<dbReference type="HAMAP" id="MF_02126">
    <property type="entry name" value="RF_methyltr_PrmC"/>
    <property type="match status" value="1"/>
</dbReference>
<dbReference type="NCBIfam" id="TIGR03534">
    <property type="entry name" value="RF_mod_PrmC"/>
    <property type="match status" value="1"/>
</dbReference>
<keyword evidence="2 5" id="KW-0808">Transferase</keyword>
<sequence>MTAGAGSGVEEPRDLGEALRRAAALLAEAGVPSPRADAEHLAEHLLAGELAGGGLGRLRALAIMGTPLPVGFWDAFWELVAERARRVPLQHLTGVAHFRHLTLAVGPGVFVPRPETEGVVQLALDWIAEHFPTPAHDAAAPPRARRGPVVVDLGTGSGAIAASIAHEVPTAVVHAVELSELAHAWAARNLAAEATGGRVRLALGDLRTAFPDLDGTVDVVVSNPPYIPPGMVPREPEAAEHDPEMALYGGAEGGLELPLAAAATATRLLKPGGFFVMEHAEVQAERLAAVLGADPAWTDVRSHTDLNGLPRSTSAVRAG</sequence>
<dbReference type="PANTHER" id="PTHR18895">
    <property type="entry name" value="HEMK METHYLTRANSFERASE"/>
    <property type="match status" value="1"/>
</dbReference>
<evidence type="ECO:0000256" key="3">
    <source>
        <dbReference type="ARBA" id="ARBA00022691"/>
    </source>
</evidence>
<feature type="domain" description="Methyltransferase small" evidence="6">
    <location>
        <begin position="149"/>
        <end position="226"/>
    </location>
</feature>
<dbReference type="PANTHER" id="PTHR18895:SF74">
    <property type="entry name" value="MTRF1L RELEASE FACTOR GLUTAMINE METHYLTRANSFERASE"/>
    <property type="match status" value="1"/>
</dbReference>
<gene>
    <name evidence="5 8" type="primary">prmC</name>
    <name evidence="8" type="ORF">GCM10009849_08900</name>
</gene>
<dbReference type="Pfam" id="PF05175">
    <property type="entry name" value="MTS"/>
    <property type="match status" value="1"/>
</dbReference>
<keyword evidence="1 5" id="KW-0489">Methyltransferase</keyword>
<dbReference type="InterPro" id="IPR004556">
    <property type="entry name" value="HemK-like"/>
</dbReference>
<dbReference type="Proteomes" id="UP001500432">
    <property type="component" value="Unassembled WGS sequence"/>
</dbReference>
<feature type="binding site" evidence="5">
    <location>
        <position position="223"/>
    </location>
    <ligand>
        <name>S-adenosyl-L-methionine</name>
        <dbReference type="ChEBI" id="CHEBI:59789"/>
    </ligand>
</feature>
<dbReference type="Gene3D" id="1.10.8.10">
    <property type="entry name" value="DNA helicase RuvA subunit, C-terminal domain"/>
    <property type="match status" value="1"/>
</dbReference>
<dbReference type="GO" id="GO:0008168">
    <property type="term" value="F:methyltransferase activity"/>
    <property type="evidence" value="ECO:0007669"/>
    <property type="project" value="UniProtKB-KW"/>
</dbReference>
<dbReference type="RefSeq" id="WP_344298467.1">
    <property type="nucleotide sequence ID" value="NZ_BAAAQW010000003.1"/>
</dbReference>
<comment type="caution">
    <text evidence="8">The sequence shown here is derived from an EMBL/GenBank/DDBJ whole genome shotgun (WGS) entry which is preliminary data.</text>
</comment>
<comment type="caution">
    <text evidence="5">Lacks conserved residue(s) required for the propagation of feature annotation.</text>
</comment>